<dbReference type="Pfam" id="PF12779">
    <property type="entry name" value="WXXGXW"/>
    <property type="match status" value="1"/>
</dbReference>
<feature type="compositionally biased region" description="Basic and acidic residues" evidence="1">
    <location>
        <begin position="104"/>
        <end position="149"/>
    </location>
</feature>
<evidence type="ECO:0000313" key="4">
    <source>
        <dbReference type="Proteomes" id="UP000608513"/>
    </source>
</evidence>
<dbReference type="Gene3D" id="4.10.1080.10">
    <property type="entry name" value="TSP type-3 repeat"/>
    <property type="match status" value="1"/>
</dbReference>
<keyword evidence="4" id="KW-1185">Reference proteome</keyword>
<dbReference type="RefSeq" id="WP_187076108.1">
    <property type="nucleotide sequence ID" value="NZ_JACORT010000003.1"/>
</dbReference>
<feature type="region of interest" description="Disordered" evidence="1">
    <location>
        <begin position="104"/>
        <end position="156"/>
    </location>
</feature>
<protein>
    <submittedName>
        <fullName evidence="3">Thrombospondin type 3 repeat-containing protein</fullName>
    </submittedName>
</protein>
<comment type="caution">
    <text evidence="3">The sequence shown here is derived from an EMBL/GenBank/DDBJ whole genome shotgun (WGS) entry which is preliminary data.</text>
</comment>
<proteinExistence type="predicted"/>
<reference evidence="3" key="1">
    <citation type="submission" date="2020-08" db="EMBL/GenBank/DDBJ databases">
        <title>Ramlibacter sp. USB13 16S ribosomal RNA gene genome sequencing and assembly.</title>
        <authorList>
            <person name="Kang M."/>
        </authorList>
    </citation>
    <scope>NUCLEOTIDE SEQUENCE</scope>
    <source>
        <strain evidence="3">USB13</strain>
    </source>
</reference>
<dbReference type="GO" id="GO:0005509">
    <property type="term" value="F:calcium ion binding"/>
    <property type="evidence" value="ECO:0007669"/>
    <property type="project" value="InterPro"/>
</dbReference>
<gene>
    <name evidence="3" type="ORF">H8N03_10500</name>
</gene>
<organism evidence="3 4">
    <name type="scientific">Ramlibacter cellulosilyticus</name>
    <dbReference type="NCBI Taxonomy" id="2764187"/>
    <lineage>
        <taxon>Bacteria</taxon>
        <taxon>Pseudomonadati</taxon>
        <taxon>Pseudomonadota</taxon>
        <taxon>Betaproteobacteria</taxon>
        <taxon>Burkholderiales</taxon>
        <taxon>Comamonadaceae</taxon>
        <taxon>Ramlibacter</taxon>
    </lineage>
</organism>
<accession>A0A923MRQ1</accession>
<name>A0A923MRQ1_9BURK</name>
<dbReference type="SUPFAM" id="SSF103647">
    <property type="entry name" value="TSP type-3 repeat"/>
    <property type="match status" value="1"/>
</dbReference>
<dbReference type="InterPro" id="IPR024447">
    <property type="entry name" value="YXWGXW_rpt"/>
</dbReference>
<dbReference type="InterPro" id="IPR028974">
    <property type="entry name" value="TSP_type-3_rpt"/>
</dbReference>
<feature type="chain" id="PRO_5037805173" evidence="2">
    <location>
        <begin position="25"/>
        <end position="156"/>
    </location>
</feature>
<evidence type="ECO:0000313" key="3">
    <source>
        <dbReference type="EMBL" id="MBC5783374.1"/>
    </source>
</evidence>
<dbReference type="EMBL" id="JACORT010000003">
    <property type="protein sequence ID" value="MBC5783374.1"/>
    <property type="molecule type" value="Genomic_DNA"/>
</dbReference>
<dbReference type="AlphaFoldDB" id="A0A923MRQ1"/>
<dbReference type="Proteomes" id="UP000608513">
    <property type="component" value="Unassembled WGS sequence"/>
</dbReference>
<evidence type="ECO:0000256" key="1">
    <source>
        <dbReference type="SAM" id="MobiDB-lite"/>
    </source>
</evidence>
<sequence>MRNKTLLGAAFAAALMGFGAAAQAQYTAIVSTAPPAPRHEVVPAPRAGWVWAPGHYEWRRGEYAWVEGQWMRERPGYEYREARWVQRGDGSWVLVGNNWEQRMAERAERREERREARMAPDADFDRDGIANRYDKDIDGDGIRNGRDRSPYNPRRS</sequence>
<evidence type="ECO:0000256" key="2">
    <source>
        <dbReference type="SAM" id="SignalP"/>
    </source>
</evidence>
<keyword evidence="2" id="KW-0732">Signal</keyword>
<feature type="signal peptide" evidence="2">
    <location>
        <begin position="1"/>
        <end position="24"/>
    </location>
</feature>